<dbReference type="Pfam" id="PF23247">
    <property type="entry name" value="LRR_RPS2"/>
    <property type="match status" value="1"/>
</dbReference>
<dbReference type="Gene3D" id="3.80.10.10">
    <property type="entry name" value="Ribonuclease Inhibitor"/>
    <property type="match status" value="2"/>
</dbReference>
<dbReference type="SUPFAM" id="SSF52058">
    <property type="entry name" value="L domain-like"/>
    <property type="match status" value="1"/>
</dbReference>
<dbReference type="InterPro" id="IPR057135">
    <property type="entry name" value="At4g27190-like_LRR"/>
</dbReference>
<dbReference type="EMBL" id="WJXA01000007">
    <property type="protein sequence ID" value="KAF7139554.1"/>
    <property type="molecule type" value="Genomic_DNA"/>
</dbReference>
<name>A0A834GSS6_RHOSS</name>
<evidence type="ECO:0000259" key="6">
    <source>
        <dbReference type="Pfam" id="PF23247"/>
    </source>
</evidence>
<evidence type="ECO:0000256" key="3">
    <source>
        <dbReference type="ARBA" id="ARBA00022821"/>
    </source>
</evidence>
<dbReference type="PANTHER" id="PTHR36766:SF63">
    <property type="entry name" value="NB-ARC DOMAIN-CONTAINING PROTEIN"/>
    <property type="match status" value="1"/>
</dbReference>
<gene>
    <name evidence="7" type="ORF">RHSIM_Rhsim07G0070800</name>
</gene>
<sequence>MLEQIGSVLADAEEKQMTDQPGIKPWLEELEDLAYDLDDVLDEFATEALRRKVIEEARASTSKALALVPTCCMSFKPSTIVSGFRMRSQIDEITARLQALFDRRAGLGLQNVVVGPSAKTSQRPQTSSLILEPRLYDDVWNEKHGDWISLKSPFNDGALGRKIIATTCNRDVASMMLNSLEQLAVSRCPSLMYLCSSRTGLPCNLRKMHVWGCAKLESVLAEEGMKINCTSLESFTIYECESLKSLPDVTQNNFDGGCLKNLNNLSVSFCDNVESIPQGWFTATNLRELQVDRCEKLEGLAHHAYNNLTSLQSLTISSWDAATELISHFTNLTYLELHNVDMGGNKPPSEWGLHRLSSLRELKLVDYGWASFPPVEEEEEDGMMLWLPPSLIDLTIRNFPNLEKLSCKEFPSLELLCILDCPKLMTITKLGLPHSLVRLFIRGCPLLSELLIDRLPPSLLQLWILHCPLLSERCSKKKKGQYWPLISHIPEVEIDNRNVFLDPSS</sequence>
<dbReference type="InterPro" id="IPR041118">
    <property type="entry name" value="Rx_N"/>
</dbReference>
<evidence type="ECO:0000259" key="5">
    <source>
        <dbReference type="Pfam" id="PF18052"/>
    </source>
</evidence>
<keyword evidence="8" id="KW-1185">Reference proteome</keyword>
<accession>A0A834GSS6</accession>
<organism evidence="7 8">
    <name type="scientific">Rhododendron simsii</name>
    <name type="common">Sims's rhododendron</name>
    <dbReference type="NCBI Taxonomy" id="118357"/>
    <lineage>
        <taxon>Eukaryota</taxon>
        <taxon>Viridiplantae</taxon>
        <taxon>Streptophyta</taxon>
        <taxon>Embryophyta</taxon>
        <taxon>Tracheophyta</taxon>
        <taxon>Spermatophyta</taxon>
        <taxon>Magnoliopsida</taxon>
        <taxon>eudicotyledons</taxon>
        <taxon>Gunneridae</taxon>
        <taxon>Pentapetalae</taxon>
        <taxon>asterids</taxon>
        <taxon>Ericales</taxon>
        <taxon>Ericaceae</taxon>
        <taxon>Ericoideae</taxon>
        <taxon>Rhodoreae</taxon>
        <taxon>Rhododendron</taxon>
    </lineage>
</organism>
<dbReference type="PANTHER" id="PTHR36766">
    <property type="entry name" value="PLANT BROAD-SPECTRUM MILDEW RESISTANCE PROTEIN RPW8"/>
    <property type="match status" value="1"/>
</dbReference>
<keyword evidence="1" id="KW-0677">Repeat</keyword>
<dbReference type="Gene3D" id="1.20.5.4130">
    <property type="match status" value="1"/>
</dbReference>
<dbReference type="Pfam" id="PF18052">
    <property type="entry name" value="Rx_N"/>
    <property type="match status" value="1"/>
</dbReference>
<proteinExistence type="predicted"/>
<evidence type="ECO:0000313" key="8">
    <source>
        <dbReference type="Proteomes" id="UP000626092"/>
    </source>
</evidence>
<dbReference type="Proteomes" id="UP000626092">
    <property type="component" value="Unassembled WGS sequence"/>
</dbReference>
<comment type="caution">
    <text evidence="7">The sequence shown here is derived from an EMBL/GenBank/DDBJ whole genome shotgun (WGS) entry which is preliminary data.</text>
</comment>
<protein>
    <recommendedName>
        <fullName evidence="9">Rx N-terminal domain-containing protein</fullName>
    </recommendedName>
</protein>
<evidence type="ECO:0000313" key="7">
    <source>
        <dbReference type="EMBL" id="KAF7139554.1"/>
    </source>
</evidence>
<feature type="domain" description="Disease resistance N-terminal" evidence="5">
    <location>
        <begin position="2"/>
        <end position="57"/>
    </location>
</feature>
<evidence type="ECO:0000256" key="1">
    <source>
        <dbReference type="ARBA" id="ARBA00022737"/>
    </source>
</evidence>
<evidence type="ECO:0000256" key="2">
    <source>
        <dbReference type="ARBA" id="ARBA00022741"/>
    </source>
</evidence>
<dbReference type="AlphaFoldDB" id="A0A834GSS6"/>
<dbReference type="OrthoDB" id="26890at2759"/>
<keyword evidence="4" id="KW-0067">ATP-binding</keyword>
<dbReference type="GO" id="GO:0006952">
    <property type="term" value="P:defense response"/>
    <property type="evidence" value="ECO:0007669"/>
    <property type="project" value="UniProtKB-KW"/>
</dbReference>
<dbReference type="GO" id="GO:0005524">
    <property type="term" value="F:ATP binding"/>
    <property type="evidence" value="ECO:0007669"/>
    <property type="project" value="UniProtKB-KW"/>
</dbReference>
<keyword evidence="3" id="KW-0611">Plant defense</keyword>
<keyword evidence="2" id="KW-0547">Nucleotide-binding</keyword>
<feature type="domain" description="Disease resistance protein At4g27190-like leucine-rich repeats" evidence="6">
    <location>
        <begin position="203"/>
        <end position="318"/>
    </location>
</feature>
<evidence type="ECO:0008006" key="9">
    <source>
        <dbReference type="Google" id="ProtNLM"/>
    </source>
</evidence>
<evidence type="ECO:0000256" key="4">
    <source>
        <dbReference type="ARBA" id="ARBA00022840"/>
    </source>
</evidence>
<reference evidence="7" key="1">
    <citation type="submission" date="2019-11" db="EMBL/GenBank/DDBJ databases">
        <authorList>
            <person name="Liu Y."/>
            <person name="Hou J."/>
            <person name="Li T.-Q."/>
            <person name="Guan C.-H."/>
            <person name="Wu X."/>
            <person name="Wu H.-Z."/>
            <person name="Ling F."/>
            <person name="Zhang R."/>
            <person name="Shi X.-G."/>
            <person name="Ren J.-P."/>
            <person name="Chen E.-F."/>
            <person name="Sun J.-M."/>
        </authorList>
    </citation>
    <scope>NUCLEOTIDE SEQUENCE</scope>
    <source>
        <strain evidence="7">Adult_tree_wgs_1</strain>
        <tissue evidence="7">Leaves</tissue>
    </source>
</reference>
<dbReference type="InterPro" id="IPR032675">
    <property type="entry name" value="LRR_dom_sf"/>
</dbReference>